<evidence type="ECO:0000259" key="2">
    <source>
        <dbReference type="PROSITE" id="PS50102"/>
    </source>
</evidence>
<organism evidence="3 4">
    <name type="scientific">Ditylenchus destructor</name>
    <dbReference type="NCBI Taxonomy" id="166010"/>
    <lineage>
        <taxon>Eukaryota</taxon>
        <taxon>Metazoa</taxon>
        <taxon>Ecdysozoa</taxon>
        <taxon>Nematoda</taxon>
        <taxon>Chromadorea</taxon>
        <taxon>Rhabditida</taxon>
        <taxon>Tylenchina</taxon>
        <taxon>Tylenchomorpha</taxon>
        <taxon>Sphaerularioidea</taxon>
        <taxon>Anguinidae</taxon>
        <taxon>Anguininae</taxon>
        <taxon>Ditylenchus</taxon>
    </lineage>
</organism>
<dbReference type="Gene3D" id="3.30.70.330">
    <property type="match status" value="3"/>
</dbReference>
<name>A0AAD4MSN5_9BILA</name>
<dbReference type="Pfam" id="PF00076">
    <property type="entry name" value="RRM_1"/>
    <property type="match status" value="3"/>
</dbReference>
<dbReference type="PANTHER" id="PTHR15241">
    <property type="entry name" value="TRANSFORMER-2-RELATED"/>
    <property type="match status" value="1"/>
</dbReference>
<dbReference type="CDD" id="cd00590">
    <property type="entry name" value="RRM_SF"/>
    <property type="match status" value="2"/>
</dbReference>
<comment type="caution">
    <text evidence="3">The sequence shown here is derived from an EMBL/GenBank/DDBJ whole genome shotgun (WGS) entry which is preliminary data.</text>
</comment>
<accession>A0AAD4MSN5</accession>
<gene>
    <name evidence="3" type="ORF">DdX_14779</name>
</gene>
<dbReference type="Proteomes" id="UP001201812">
    <property type="component" value="Unassembled WGS sequence"/>
</dbReference>
<reference evidence="3" key="1">
    <citation type="submission" date="2022-01" db="EMBL/GenBank/DDBJ databases">
        <title>Genome Sequence Resource for Two Populations of Ditylenchus destructor, the Migratory Endoparasitic Phytonematode.</title>
        <authorList>
            <person name="Zhang H."/>
            <person name="Lin R."/>
            <person name="Xie B."/>
        </authorList>
    </citation>
    <scope>NUCLEOTIDE SEQUENCE</scope>
    <source>
        <strain evidence="3">BazhouSP</strain>
    </source>
</reference>
<dbReference type="InterPro" id="IPR012677">
    <property type="entry name" value="Nucleotide-bd_a/b_plait_sf"/>
</dbReference>
<feature type="domain" description="RRM" evidence="2">
    <location>
        <begin position="224"/>
        <end position="308"/>
    </location>
</feature>
<dbReference type="InterPro" id="IPR035979">
    <property type="entry name" value="RBD_domain_sf"/>
</dbReference>
<dbReference type="SUPFAM" id="SSF54928">
    <property type="entry name" value="RNA-binding domain, RBD"/>
    <property type="match status" value="3"/>
</dbReference>
<dbReference type="AlphaFoldDB" id="A0AAD4MSN5"/>
<evidence type="ECO:0000256" key="1">
    <source>
        <dbReference type="PROSITE-ProRule" id="PRU00176"/>
    </source>
</evidence>
<protein>
    <submittedName>
        <fullName evidence="3">RNA recognition motif domain-containing protein</fullName>
    </submittedName>
</protein>
<evidence type="ECO:0000313" key="3">
    <source>
        <dbReference type="EMBL" id="KAI1703640.1"/>
    </source>
</evidence>
<dbReference type="InterPro" id="IPR000504">
    <property type="entry name" value="RRM_dom"/>
</dbReference>
<evidence type="ECO:0000313" key="4">
    <source>
        <dbReference type="Proteomes" id="UP001201812"/>
    </source>
</evidence>
<dbReference type="EMBL" id="JAKKPZ010000079">
    <property type="protein sequence ID" value="KAI1703640.1"/>
    <property type="molecule type" value="Genomic_DNA"/>
</dbReference>
<feature type="domain" description="RRM" evidence="2">
    <location>
        <begin position="303"/>
        <end position="379"/>
    </location>
</feature>
<keyword evidence="1" id="KW-0694">RNA-binding</keyword>
<keyword evidence="4" id="KW-1185">Reference proteome</keyword>
<proteinExistence type="predicted"/>
<feature type="domain" description="RRM" evidence="2">
    <location>
        <begin position="383"/>
        <end position="459"/>
    </location>
</feature>
<sequence>MAVLSELRQDAQESSTWLLITRRQGENQEKVAQFGCLLKHGNRTRDGRADRTDPLIRNQRIETPQRGSAQIRSFEADVVSDCSMFLPFTSMLNLRIAFRKCVRRASILGHSPLRHHTSRSSNVIHISRLSYSNGNIEEAGASMSAQKDREKQNAITITIPIDFIKSLLDMVNYSQDANRTISNTAAMPPQGIANEPKAVKISSIAESKALDPTKSSNKLDFRRYHIWACGFSENVTEDMLREFYSRFGEVIRCKINYNEQGNSRGAVVVFSSNKAMHRALESSPHRIRGEKVIAKIGGRVTELSLRVLDLSLETTEESLRAFYSRFGNLTKCLVKNDPERGQTLTGYVTFASQSEVNCAMSSRPHIIHRKLLRTERADQSGTFTVFVGYLPESATPSSLFKVFSKFGKIVYLQVLEPAAHDLDRIGFVSYGTQQEADNALNNGPHMVEGASVKVELRIEKIRDRIPLLS</sequence>
<dbReference type="GO" id="GO:0003723">
    <property type="term" value="F:RNA binding"/>
    <property type="evidence" value="ECO:0007669"/>
    <property type="project" value="UniProtKB-UniRule"/>
</dbReference>
<dbReference type="PANTHER" id="PTHR15241:SF304">
    <property type="entry name" value="RRM DOMAIN-CONTAINING PROTEIN"/>
    <property type="match status" value="1"/>
</dbReference>
<dbReference type="SMART" id="SM00360">
    <property type="entry name" value="RRM"/>
    <property type="match status" value="3"/>
</dbReference>
<dbReference type="PROSITE" id="PS50102">
    <property type="entry name" value="RRM"/>
    <property type="match status" value="3"/>
</dbReference>